<dbReference type="PANTHER" id="PTHR46124:SF2">
    <property type="entry name" value="D-AMINOACYL-TRNA DEACYLASE"/>
    <property type="match status" value="1"/>
</dbReference>
<dbReference type="PANTHER" id="PTHR46124">
    <property type="entry name" value="D-AMINOACYL-TRNA DEACYLASE"/>
    <property type="match status" value="1"/>
</dbReference>
<dbReference type="GO" id="GO:0004527">
    <property type="term" value="F:exonuclease activity"/>
    <property type="evidence" value="ECO:0007669"/>
    <property type="project" value="UniProtKB-KW"/>
</dbReference>
<dbReference type="Pfam" id="PF01026">
    <property type="entry name" value="TatD_DNase"/>
    <property type="match status" value="1"/>
</dbReference>
<proteinExistence type="inferred from homology"/>
<dbReference type="PIRSF" id="PIRSF005902">
    <property type="entry name" value="DNase_TatD"/>
    <property type="match status" value="1"/>
</dbReference>
<dbReference type="EMBL" id="BAAAFD010000002">
    <property type="protein sequence ID" value="GAA0854463.1"/>
    <property type="molecule type" value="Genomic_DNA"/>
</dbReference>
<organism evidence="3 4">
    <name type="scientific">Aliiglaciecola litoralis</name>
    <dbReference type="NCBI Taxonomy" id="582857"/>
    <lineage>
        <taxon>Bacteria</taxon>
        <taxon>Pseudomonadati</taxon>
        <taxon>Pseudomonadota</taxon>
        <taxon>Gammaproteobacteria</taxon>
        <taxon>Alteromonadales</taxon>
        <taxon>Alteromonadaceae</taxon>
        <taxon>Aliiglaciecola</taxon>
    </lineage>
</organism>
<evidence type="ECO:0000313" key="3">
    <source>
        <dbReference type="EMBL" id="GAA0854463.1"/>
    </source>
</evidence>
<accession>A0ABP3WP40</accession>
<keyword evidence="3" id="KW-0269">Exonuclease</keyword>
<dbReference type="InterPro" id="IPR001130">
    <property type="entry name" value="TatD-like"/>
</dbReference>
<dbReference type="PROSITE" id="PS01090">
    <property type="entry name" value="TATD_2"/>
    <property type="match status" value="1"/>
</dbReference>
<dbReference type="InterPro" id="IPR018228">
    <property type="entry name" value="DNase_TatD-rel_CS"/>
</dbReference>
<dbReference type="Gene3D" id="3.20.20.140">
    <property type="entry name" value="Metal-dependent hydrolases"/>
    <property type="match status" value="1"/>
</dbReference>
<keyword evidence="4" id="KW-1185">Reference proteome</keyword>
<dbReference type="CDD" id="cd01310">
    <property type="entry name" value="TatD_DNAse"/>
    <property type="match status" value="1"/>
</dbReference>
<comment type="similarity">
    <text evidence="1">Belongs to the metallo-dependent hydrolases superfamily. TatD-type hydrolase family.</text>
</comment>
<sequence>MTHWFDIGVNMPDKRLPLEEVINGAEAQDVLGIVLIGTDVEQSQQALELTRDASAVHLAATAGVHPHNAKDVKQGYIEELRQLASAQNVVAIGECGLDFNRNFSPADAQLRVFEQQLELACELGLPVYLHERDAFEPQIRLLNQYAPRLKGAIVHCFTGSKQQAEAYLQLGFSIGITGWVCDPKRGDALREALSVIPLDRLLLETDAPYLMPKTLKTKSRNNQPANLPHIAQEVAAIKKVDIQYLKQCCWRNSINFFELESDFAG</sequence>
<dbReference type="Proteomes" id="UP001500359">
    <property type="component" value="Unassembled WGS sequence"/>
</dbReference>
<keyword evidence="3" id="KW-0540">Nuclease</keyword>
<dbReference type="InterPro" id="IPR032466">
    <property type="entry name" value="Metal_Hydrolase"/>
</dbReference>
<keyword evidence="2" id="KW-0378">Hydrolase</keyword>
<reference evidence="4" key="1">
    <citation type="journal article" date="2019" name="Int. J. Syst. Evol. Microbiol.">
        <title>The Global Catalogue of Microorganisms (GCM) 10K type strain sequencing project: providing services to taxonomists for standard genome sequencing and annotation.</title>
        <authorList>
            <consortium name="The Broad Institute Genomics Platform"/>
            <consortium name="The Broad Institute Genome Sequencing Center for Infectious Disease"/>
            <person name="Wu L."/>
            <person name="Ma J."/>
        </authorList>
    </citation>
    <scope>NUCLEOTIDE SEQUENCE [LARGE SCALE GENOMIC DNA]</scope>
    <source>
        <strain evidence="4">JCM 15896</strain>
    </source>
</reference>
<dbReference type="SUPFAM" id="SSF51556">
    <property type="entry name" value="Metallo-dependent hydrolases"/>
    <property type="match status" value="1"/>
</dbReference>
<dbReference type="RefSeq" id="WP_343857204.1">
    <property type="nucleotide sequence ID" value="NZ_BAAAFD010000002.1"/>
</dbReference>
<evidence type="ECO:0000256" key="2">
    <source>
        <dbReference type="ARBA" id="ARBA00022801"/>
    </source>
</evidence>
<name>A0ABP3WP40_9ALTE</name>
<evidence type="ECO:0000313" key="4">
    <source>
        <dbReference type="Proteomes" id="UP001500359"/>
    </source>
</evidence>
<dbReference type="PROSITE" id="PS01091">
    <property type="entry name" value="TATD_3"/>
    <property type="match status" value="1"/>
</dbReference>
<comment type="caution">
    <text evidence="3">The sequence shown here is derived from an EMBL/GenBank/DDBJ whole genome shotgun (WGS) entry which is preliminary data.</text>
</comment>
<evidence type="ECO:0000256" key="1">
    <source>
        <dbReference type="ARBA" id="ARBA00009275"/>
    </source>
</evidence>
<protein>
    <submittedName>
        <fullName evidence="3">3'-5' ssDNA/RNA exonuclease TatD</fullName>
    </submittedName>
</protein>
<gene>
    <name evidence="3" type="primary">tatD</name>
    <name evidence="3" type="ORF">GCM10009114_10290</name>
</gene>